<organism evidence="3 4">
    <name type="scientific">Piloderma croceum (strain F 1598)</name>
    <dbReference type="NCBI Taxonomy" id="765440"/>
    <lineage>
        <taxon>Eukaryota</taxon>
        <taxon>Fungi</taxon>
        <taxon>Dikarya</taxon>
        <taxon>Basidiomycota</taxon>
        <taxon>Agaricomycotina</taxon>
        <taxon>Agaricomycetes</taxon>
        <taxon>Agaricomycetidae</taxon>
        <taxon>Atheliales</taxon>
        <taxon>Atheliaceae</taxon>
        <taxon>Piloderma</taxon>
    </lineage>
</organism>
<dbReference type="EMBL" id="KN832986">
    <property type="protein sequence ID" value="KIM84793.1"/>
    <property type="molecule type" value="Genomic_DNA"/>
</dbReference>
<evidence type="ECO:0000256" key="1">
    <source>
        <dbReference type="SAM" id="Coils"/>
    </source>
</evidence>
<name>A0A0C3BEQ0_PILCF</name>
<feature type="coiled-coil region" evidence="1">
    <location>
        <begin position="87"/>
        <end position="121"/>
    </location>
</feature>
<reference evidence="3 4" key="1">
    <citation type="submission" date="2014-04" db="EMBL/GenBank/DDBJ databases">
        <authorList>
            <consortium name="DOE Joint Genome Institute"/>
            <person name="Kuo A."/>
            <person name="Tarkka M."/>
            <person name="Buscot F."/>
            <person name="Kohler A."/>
            <person name="Nagy L.G."/>
            <person name="Floudas D."/>
            <person name="Copeland A."/>
            <person name="Barry K.W."/>
            <person name="Cichocki N."/>
            <person name="Veneault-Fourrey C."/>
            <person name="LaButti K."/>
            <person name="Lindquist E.A."/>
            <person name="Lipzen A."/>
            <person name="Lundell T."/>
            <person name="Morin E."/>
            <person name="Murat C."/>
            <person name="Sun H."/>
            <person name="Tunlid A."/>
            <person name="Henrissat B."/>
            <person name="Grigoriev I.V."/>
            <person name="Hibbett D.S."/>
            <person name="Martin F."/>
            <person name="Nordberg H.P."/>
            <person name="Cantor M.N."/>
            <person name="Hua S.X."/>
        </authorList>
    </citation>
    <scope>NUCLEOTIDE SEQUENCE [LARGE SCALE GENOMIC DNA]</scope>
    <source>
        <strain evidence="3 4">F 1598</strain>
    </source>
</reference>
<dbReference type="OrthoDB" id="2953420at2759"/>
<evidence type="ECO:0000256" key="2">
    <source>
        <dbReference type="SAM" id="MobiDB-lite"/>
    </source>
</evidence>
<sequence>MSSSSMVNHEMVGMPHHRSQRSSTWENNQRYGIVHCLDCDICDPYKEHVADAAFDNQLSFQMARHDLKRQYEIQFSNGVAEGRRLEQLSNQEELHNLRDENASLRAELVLAQVQCEQLQKRPVERVPGRAFELQCIERGGIFGDVDKLHSALLDQPIRPPSCAGSVSSATSFATPLDGADMSLEPPQCPISSSVGSNDLTHSPAVSAASIALSIEADRLPQPQPFFPIASSTQQVVENLTGTTTSLIHDDLHNDHLHSTDGPFATASQPLQAAERKKAKPVKNLKDMNMLIRAAREPYNWAALNKCKRLLRVAHATAKVERTSVQNHLIKEWRSVEWDDGTHATRHSHTSLHPRAINPRKEDPPEAWQAYFLACPESVPLGIRRDDEGVPLLSDLKAFRTVSRLKPEKSSSSSETLKDFKPAVARLFSVHDAYQESLMRLGTTIADEVTYIPYNGPDVTLDDIATHFAACGITNAMADAEMGPWAREYLSVLPKFHQARA</sequence>
<evidence type="ECO:0000313" key="3">
    <source>
        <dbReference type="EMBL" id="KIM84793.1"/>
    </source>
</evidence>
<reference evidence="4" key="2">
    <citation type="submission" date="2015-01" db="EMBL/GenBank/DDBJ databases">
        <title>Evolutionary Origins and Diversification of the Mycorrhizal Mutualists.</title>
        <authorList>
            <consortium name="DOE Joint Genome Institute"/>
            <consortium name="Mycorrhizal Genomics Consortium"/>
            <person name="Kohler A."/>
            <person name="Kuo A."/>
            <person name="Nagy L.G."/>
            <person name="Floudas D."/>
            <person name="Copeland A."/>
            <person name="Barry K.W."/>
            <person name="Cichocki N."/>
            <person name="Veneault-Fourrey C."/>
            <person name="LaButti K."/>
            <person name="Lindquist E.A."/>
            <person name="Lipzen A."/>
            <person name="Lundell T."/>
            <person name="Morin E."/>
            <person name="Murat C."/>
            <person name="Riley R."/>
            <person name="Ohm R."/>
            <person name="Sun H."/>
            <person name="Tunlid A."/>
            <person name="Henrissat B."/>
            <person name="Grigoriev I.V."/>
            <person name="Hibbett D.S."/>
            <person name="Martin F."/>
        </authorList>
    </citation>
    <scope>NUCLEOTIDE SEQUENCE [LARGE SCALE GENOMIC DNA]</scope>
    <source>
        <strain evidence="4">F 1598</strain>
    </source>
</reference>
<dbReference type="HOGENOM" id="CLU_040437_0_0_1"/>
<evidence type="ECO:0000313" key="4">
    <source>
        <dbReference type="Proteomes" id="UP000054166"/>
    </source>
</evidence>
<keyword evidence="4" id="KW-1185">Reference proteome</keyword>
<gene>
    <name evidence="3" type="ORF">PILCRDRAFT_817594</name>
</gene>
<feature type="region of interest" description="Disordered" evidence="2">
    <location>
        <begin position="1"/>
        <end position="23"/>
    </location>
</feature>
<keyword evidence="1" id="KW-0175">Coiled coil</keyword>
<dbReference type="InParanoid" id="A0A0C3BEQ0"/>
<accession>A0A0C3BEQ0</accession>
<dbReference type="AlphaFoldDB" id="A0A0C3BEQ0"/>
<dbReference type="Proteomes" id="UP000054166">
    <property type="component" value="Unassembled WGS sequence"/>
</dbReference>
<protein>
    <submittedName>
        <fullName evidence="3">Uncharacterized protein</fullName>
    </submittedName>
</protein>
<feature type="region of interest" description="Disordered" evidence="2">
    <location>
        <begin position="256"/>
        <end position="278"/>
    </location>
</feature>
<proteinExistence type="predicted"/>